<evidence type="ECO:0000256" key="1">
    <source>
        <dbReference type="ARBA" id="ARBA00004123"/>
    </source>
</evidence>
<feature type="domain" description="Importin N-terminal" evidence="9">
    <location>
        <begin position="5"/>
        <end position="71"/>
    </location>
</feature>
<dbReference type="SUPFAM" id="SSF48371">
    <property type="entry name" value="ARM repeat"/>
    <property type="match status" value="1"/>
</dbReference>
<dbReference type="GO" id="GO:0005737">
    <property type="term" value="C:cytoplasm"/>
    <property type="evidence" value="ECO:0007669"/>
    <property type="project" value="UniProtKB-SubCell"/>
</dbReference>
<comment type="similarity">
    <text evidence="3">Belongs to the exportin family.</text>
</comment>
<evidence type="ECO:0000256" key="6">
    <source>
        <dbReference type="ARBA" id="ARBA00022927"/>
    </source>
</evidence>
<evidence type="ECO:0000256" key="4">
    <source>
        <dbReference type="ARBA" id="ARBA00022448"/>
    </source>
</evidence>
<dbReference type="FunFam" id="1.25.10.10:FF:000287">
    <property type="entry name" value="Exportin-4 protein"/>
    <property type="match status" value="1"/>
</dbReference>
<dbReference type="PROSITE" id="PS50166">
    <property type="entry name" value="IMPORTIN_B_NT"/>
    <property type="match status" value="1"/>
</dbReference>
<dbReference type="Gene3D" id="1.25.10.10">
    <property type="entry name" value="Leucine-rich Repeat Variant"/>
    <property type="match status" value="2"/>
</dbReference>
<keyword evidence="11" id="KW-1185">Reference proteome</keyword>
<name>S8CXA5_9LAMI</name>
<evidence type="ECO:0000313" key="10">
    <source>
        <dbReference type="EMBL" id="EPS69621.1"/>
    </source>
</evidence>
<dbReference type="EMBL" id="AUSU01002044">
    <property type="protein sequence ID" value="EPS69621.1"/>
    <property type="molecule type" value="Genomic_DNA"/>
</dbReference>
<dbReference type="GO" id="GO:0006611">
    <property type="term" value="P:protein export from nucleus"/>
    <property type="evidence" value="ECO:0007669"/>
    <property type="project" value="TreeGrafter"/>
</dbReference>
<evidence type="ECO:0000256" key="3">
    <source>
        <dbReference type="ARBA" id="ARBA00009466"/>
    </source>
</evidence>
<comment type="caution">
    <text evidence="10">The sequence shown here is derived from an EMBL/GenBank/DDBJ whole genome shotgun (WGS) entry which is preliminary data.</text>
</comment>
<sequence>NTAAAEKTLLSLSQSPSPYKTCQFVLENSQLANARFQAAGAIRDAALREWEFLGADDRKRLISFCLRFIMEHSNSPEGYVIVKVGAVAAQLLKRGWLEFTAVERELFFLEVKSAVHGTCGLPMQFSGIKFLESLISEFSPSTSSAMGLPREFHEHCLLSLEQDYLKEFYRWAQTAAFTVSSVIIGSNSEVPEVKVCSAAMSLMLQILNWDFRGNGTSRNSRGIDLFHGMKIAEMNLLRSECILVQPGPAWYDVLLSSGHVGWVLSFYAALRQKFSCEGYWLDCPLAVTARKLIIQLSCLVGNIFPDSEHVQRQHLMQLLAGIAEWLEPPEAVTNAIKNGKSESEMLDGCRGLLSIANVTTPIVFDDLLKSSRPYGTLTLLSAVMHEVMNDLMENNAEEETWSWEARDILLDTWTTLLTQLNGDGHNLLLEAEGVKAAANLFAMILKSEMKAASTSAFRDEDEIDYHLASVSAMDERLSSYALIARAAVGSTLPLLTEHFTDCVTRLQQSKGISDPTETLEQLYSLLLIIGHVLADEGLSETPLVPKEIERQYGFVTQVDKHPVIVLSTSIIKFAGRSLDPEDRTSIFSPRLMEAVVWFLARWSQTYLMPSIHSGGHDRGAHVGNDQPASENSKSLLLSFFGEDNQGIAVLDILLQLALITLVSYPGEKELQALTCRHLLHALVKRKNIVYHLGNLDSWRGFAHAFVNERAFFSLDGSHQRVLAQTFTLSAASVKNSELSYKYIENLTRHMTIYLVELSTKNDLKAIALQPDVILLVSCLLERLRGVARASEPCTQKAVYQVGSVLMRPIMILLEAYEDEFTVFYLLLKFVAEWVSVQLIYLEARESFAVVDFCLSVLQFYSSHNMRKVSIFRSSRLQYQADEEKYKDLRALIQLLSSLCSKDLIDFAAEPIEAYGSSICQVLYTGVCVLGPSITLDMLKFPKLCQSFFWLLSHLLEVYPDVISQLSVESASQIQGFIIFGLHNQDVEVVDLCLRAINAVASHHYKETSVGKVGLGIHASSYEVAGGNFHEGFLRKFLHSLMQLILFEEYSSDLVSAAADALLPLILCETSVYQNAANELIARQMNPTLKSRLSNAFRSLTASDNNLSSSLARQNLQIFRRNLHKFLIEVRGLLQTV</sequence>
<evidence type="ECO:0000256" key="7">
    <source>
        <dbReference type="ARBA" id="ARBA00023242"/>
    </source>
</evidence>
<dbReference type="AlphaFoldDB" id="S8CXA5"/>
<keyword evidence="7" id="KW-0539">Nucleus</keyword>
<dbReference type="InterPro" id="IPR016024">
    <property type="entry name" value="ARM-type_fold"/>
</dbReference>
<dbReference type="PANTHER" id="PTHR12596">
    <property type="entry name" value="EXPORTIN 4,7-RELATED"/>
    <property type="match status" value="1"/>
</dbReference>
<protein>
    <recommendedName>
        <fullName evidence="8">Exportin-4</fullName>
    </recommendedName>
</protein>
<dbReference type="GO" id="GO:0005049">
    <property type="term" value="F:nuclear export signal receptor activity"/>
    <property type="evidence" value="ECO:0007669"/>
    <property type="project" value="InterPro"/>
</dbReference>
<keyword evidence="5" id="KW-0963">Cytoplasm</keyword>
<proteinExistence type="inferred from homology"/>
<dbReference type="InterPro" id="IPR001494">
    <property type="entry name" value="Importin-beta_N"/>
</dbReference>
<organism evidence="10 11">
    <name type="scientific">Genlisea aurea</name>
    <dbReference type="NCBI Taxonomy" id="192259"/>
    <lineage>
        <taxon>Eukaryota</taxon>
        <taxon>Viridiplantae</taxon>
        <taxon>Streptophyta</taxon>
        <taxon>Embryophyta</taxon>
        <taxon>Tracheophyta</taxon>
        <taxon>Spermatophyta</taxon>
        <taxon>Magnoliopsida</taxon>
        <taxon>eudicotyledons</taxon>
        <taxon>Gunneridae</taxon>
        <taxon>Pentapetalae</taxon>
        <taxon>asterids</taxon>
        <taxon>lamiids</taxon>
        <taxon>Lamiales</taxon>
        <taxon>Lentibulariaceae</taxon>
        <taxon>Genlisea</taxon>
    </lineage>
</organism>
<reference evidence="10 11" key="1">
    <citation type="journal article" date="2013" name="BMC Genomics">
        <title>The miniature genome of a carnivorous plant Genlisea aurea contains a low number of genes and short non-coding sequences.</title>
        <authorList>
            <person name="Leushkin E.V."/>
            <person name="Sutormin R.A."/>
            <person name="Nabieva E.R."/>
            <person name="Penin A.A."/>
            <person name="Kondrashov A.S."/>
            <person name="Logacheva M.D."/>
        </authorList>
    </citation>
    <scope>NUCLEOTIDE SEQUENCE [LARGE SCALE GENOMIC DNA]</scope>
</reference>
<dbReference type="InterPro" id="IPR044189">
    <property type="entry name" value="XPO4/7-like"/>
</dbReference>
<feature type="non-terminal residue" evidence="10">
    <location>
        <position position="1"/>
    </location>
</feature>
<dbReference type="OrthoDB" id="5548448at2759"/>
<dbReference type="PANTHER" id="PTHR12596:SF1">
    <property type="entry name" value="EXPORTIN-4"/>
    <property type="match status" value="1"/>
</dbReference>
<dbReference type="GO" id="GO:0031267">
    <property type="term" value="F:small GTPase binding"/>
    <property type="evidence" value="ECO:0007669"/>
    <property type="project" value="InterPro"/>
</dbReference>
<evidence type="ECO:0000259" key="9">
    <source>
        <dbReference type="PROSITE" id="PS50166"/>
    </source>
</evidence>
<evidence type="ECO:0000313" key="11">
    <source>
        <dbReference type="Proteomes" id="UP000015453"/>
    </source>
</evidence>
<evidence type="ECO:0000256" key="2">
    <source>
        <dbReference type="ARBA" id="ARBA00004496"/>
    </source>
</evidence>
<dbReference type="GO" id="GO:0005643">
    <property type="term" value="C:nuclear pore"/>
    <property type="evidence" value="ECO:0007669"/>
    <property type="project" value="TreeGrafter"/>
</dbReference>
<keyword evidence="4" id="KW-0813">Transport</keyword>
<gene>
    <name evidence="10" type="ORF">M569_05144</name>
</gene>
<comment type="subcellular location">
    <subcellularLocation>
        <location evidence="2">Cytoplasm</location>
    </subcellularLocation>
    <subcellularLocation>
        <location evidence="1">Nucleus</location>
    </subcellularLocation>
</comment>
<dbReference type="Proteomes" id="UP000015453">
    <property type="component" value="Unassembled WGS sequence"/>
</dbReference>
<evidence type="ECO:0000256" key="5">
    <source>
        <dbReference type="ARBA" id="ARBA00022490"/>
    </source>
</evidence>
<evidence type="ECO:0000256" key="8">
    <source>
        <dbReference type="ARBA" id="ARBA00040444"/>
    </source>
</evidence>
<accession>S8CXA5</accession>
<dbReference type="InterPro" id="IPR011989">
    <property type="entry name" value="ARM-like"/>
</dbReference>
<keyword evidence="6" id="KW-0653">Protein transport</keyword>